<proteinExistence type="inferred from homology"/>
<dbReference type="InterPro" id="IPR037231">
    <property type="entry name" value="NAP-like_sf"/>
</dbReference>
<dbReference type="Gene3D" id="3.30.1120.90">
    <property type="entry name" value="Nucleosome assembly protein"/>
    <property type="match status" value="1"/>
</dbReference>
<accession>A0A6B9V3C4</accession>
<evidence type="ECO:0000256" key="3">
    <source>
        <dbReference type="RuleBase" id="RU003876"/>
    </source>
</evidence>
<dbReference type="EMBL" id="CP031001">
    <property type="protein sequence ID" value="QHN75749.1"/>
    <property type="molecule type" value="Genomic_DNA"/>
</dbReference>
<feature type="transmembrane region" description="Helical" evidence="4">
    <location>
        <begin position="76"/>
        <end position="96"/>
    </location>
</feature>
<dbReference type="InterPro" id="IPR002164">
    <property type="entry name" value="NAP_family"/>
</dbReference>
<keyword evidence="4" id="KW-1133">Transmembrane helix</keyword>
<evidence type="ECO:0000256" key="1">
    <source>
        <dbReference type="ARBA" id="ARBA00009947"/>
    </source>
</evidence>
<keyword evidence="4" id="KW-0812">Transmembrane</keyword>
<name>A0A6B9V3C4_ARAHY</name>
<dbReference type="GO" id="GO:0006334">
    <property type="term" value="P:nucleosome assembly"/>
    <property type="evidence" value="ECO:0007669"/>
    <property type="project" value="InterPro"/>
</dbReference>
<evidence type="ECO:0000313" key="6">
    <source>
        <dbReference type="Proteomes" id="UP000464620"/>
    </source>
</evidence>
<dbReference type="PANTHER" id="PTHR11875">
    <property type="entry name" value="TESTIS-SPECIFIC Y-ENCODED PROTEIN"/>
    <property type="match status" value="1"/>
</dbReference>
<organism evidence="5 6">
    <name type="scientific">Arachis hypogaea</name>
    <name type="common">Peanut</name>
    <dbReference type="NCBI Taxonomy" id="3818"/>
    <lineage>
        <taxon>Eukaryota</taxon>
        <taxon>Viridiplantae</taxon>
        <taxon>Streptophyta</taxon>
        <taxon>Embryophyta</taxon>
        <taxon>Tracheophyta</taxon>
        <taxon>Spermatophyta</taxon>
        <taxon>Magnoliopsida</taxon>
        <taxon>eudicotyledons</taxon>
        <taxon>Gunneridae</taxon>
        <taxon>Pentapetalae</taxon>
        <taxon>rosids</taxon>
        <taxon>fabids</taxon>
        <taxon>Fabales</taxon>
        <taxon>Fabaceae</taxon>
        <taxon>Papilionoideae</taxon>
        <taxon>50 kb inversion clade</taxon>
        <taxon>dalbergioids sensu lato</taxon>
        <taxon>Dalbergieae</taxon>
        <taxon>Pterocarpus clade</taxon>
        <taxon>Arachis</taxon>
    </lineage>
</organism>
<protein>
    <submittedName>
        <fullName evidence="5">Nucleosome assembly protein</fullName>
    </submittedName>
</protein>
<keyword evidence="2" id="KW-0143">Chaperone</keyword>
<dbReference type="GO" id="GO:0042393">
    <property type="term" value="F:histone binding"/>
    <property type="evidence" value="ECO:0007669"/>
    <property type="project" value="UniProtKB-ARBA"/>
</dbReference>
<sequence length="265" mass="29364">MSSSSWSLSVSPESLLVHTVTLTGVSLLLSYRRRRFNVSRPSLGSSSPVTEALVGSSSLVVFWFQVLAVASRRGSWTVVGSSLASSLVLFWGRVLFVTQSPLRFEIVNGVTEVEGIAEEKTAGAEEDEEKGVPAFWLNAMKNNEVLAEEISEHDEGALKFLKDIKWSRIDNPKGFKLEFYFDTNPYFTNTILTKTYHMIDEDEPILEKAIGFKSVKETTNPLMRSRYVAVTLVELSVDGSIMGTVEIKLPEEGVRGLGSIMGEEQ</sequence>
<keyword evidence="4" id="KW-0472">Membrane</keyword>
<comment type="similarity">
    <text evidence="1 3">Belongs to the nucleosome assembly protein (NAP) family.</text>
</comment>
<evidence type="ECO:0000313" key="5">
    <source>
        <dbReference type="EMBL" id="QHN75749.1"/>
    </source>
</evidence>
<gene>
    <name evidence="5" type="ORF">DS421_19g637970</name>
</gene>
<evidence type="ECO:0000256" key="4">
    <source>
        <dbReference type="SAM" id="Phobius"/>
    </source>
</evidence>
<dbReference type="SUPFAM" id="SSF143113">
    <property type="entry name" value="NAP-like"/>
    <property type="match status" value="1"/>
</dbReference>
<dbReference type="GO" id="GO:0005634">
    <property type="term" value="C:nucleus"/>
    <property type="evidence" value="ECO:0007669"/>
    <property type="project" value="InterPro"/>
</dbReference>
<dbReference type="Pfam" id="PF00956">
    <property type="entry name" value="NAP"/>
    <property type="match status" value="1"/>
</dbReference>
<reference evidence="5 6" key="1">
    <citation type="submission" date="2020-01" db="EMBL/GenBank/DDBJ databases">
        <title>Genome sequence of Arachis hypogaea, cultivar Shitouqi.</title>
        <authorList>
            <person name="Zhuang W."/>
            <person name="Chen H."/>
            <person name="Varshney R."/>
            <person name="Wang D."/>
            <person name="Ming R."/>
        </authorList>
    </citation>
    <scope>NUCLEOTIDE SEQUENCE [LARGE SCALE GENOMIC DNA]</scope>
    <source>
        <tissue evidence="5">Young leaf</tissue>
    </source>
</reference>
<evidence type="ECO:0000256" key="2">
    <source>
        <dbReference type="ARBA" id="ARBA00023186"/>
    </source>
</evidence>
<dbReference type="AlphaFoldDB" id="A0A6B9V3C4"/>
<feature type="transmembrane region" description="Helical" evidence="4">
    <location>
        <begin position="15"/>
        <end position="31"/>
    </location>
</feature>
<dbReference type="Proteomes" id="UP000464620">
    <property type="component" value="Chromosome B09"/>
</dbReference>
<dbReference type="GO" id="GO:0000724">
    <property type="term" value="P:double-strand break repair via homologous recombination"/>
    <property type="evidence" value="ECO:0007669"/>
    <property type="project" value="UniProtKB-ARBA"/>
</dbReference>